<dbReference type="Gene3D" id="3.30.1060.10">
    <property type="entry name" value="Peptide methionine sulphoxide reductase MsrA"/>
    <property type="match status" value="1"/>
</dbReference>
<keyword evidence="8" id="KW-0732">Signal</keyword>
<reference evidence="10 11" key="1">
    <citation type="submission" date="2020-04" db="EMBL/GenBank/DDBJ databases">
        <title>Flammeovirga sp. SR4, a novel species isolated from seawater.</title>
        <authorList>
            <person name="Wang X."/>
        </authorList>
    </citation>
    <scope>NUCLEOTIDE SEQUENCE [LARGE SCALE GENOMIC DNA]</scope>
    <source>
        <strain evidence="10 11">ATCC 23126</strain>
    </source>
</reference>
<feature type="signal peptide" evidence="8">
    <location>
        <begin position="1"/>
        <end position="20"/>
    </location>
</feature>
<dbReference type="PANTHER" id="PTHR43774:SF1">
    <property type="entry name" value="PEPTIDE METHIONINE SULFOXIDE REDUCTASE MSRA 2"/>
    <property type="match status" value="1"/>
</dbReference>
<dbReference type="InterPro" id="IPR002579">
    <property type="entry name" value="Met_Sox_Rdtase_MsrB_dom"/>
</dbReference>
<dbReference type="GO" id="GO:0033743">
    <property type="term" value="F:peptide-methionine (R)-S-oxide reductase activity"/>
    <property type="evidence" value="ECO:0007669"/>
    <property type="project" value="UniProtKB-EC"/>
</dbReference>
<gene>
    <name evidence="7" type="primary">msrA</name>
    <name evidence="10" type="ORF">HHU12_11100</name>
</gene>
<evidence type="ECO:0000256" key="2">
    <source>
        <dbReference type="ARBA" id="ARBA00023268"/>
    </source>
</evidence>
<comment type="caution">
    <text evidence="10">The sequence shown here is derived from an EMBL/GenBank/DDBJ whole genome shotgun (WGS) entry which is preliminary data.</text>
</comment>
<accession>A0A7X9RU44</accession>
<evidence type="ECO:0000256" key="4">
    <source>
        <dbReference type="ARBA" id="ARBA00047806"/>
    </source>
</evidence>
<dbReference type="PROSITE" id="PS51790">
    <property type="entry name" value="MSRB"/>
    <property type="match status" value="1"/>
</dbReference>
<evidence type="ECO:0000256" key="6">
    <source>
        <dbReference type="ARBA" id="ARBA00048782"/>
    </source>
</evidence>
<feature type="chain" id="PRO_5031289947" description="Peptide methionine sulfoxide reductase MsrA" evidence="8">
    <location>
        <begin position="21"/>
        <end position="311"/>
    </location>
</feature>
<comment type="catalytic activity">
    <reaction evidence="5">
        <text>L-methionyl-[protein] + [thioredoxin]-disulfide + H2O = L-methionyl-(R)-S-oxide-[protein] + [thioredoxin]-dithiol</text>
        <dbReference type="Rhea" id="RHEA:24164"/>
        <dbReference type="Rhea" id="RHEA-COMP:10698"/>
        <dbReference type="Rhea" id="RHEA-COMP:10700"/>
        <dbReference type="Rhea" id="RHEA-COMP:12313"/>
        <dbReference type="Rhea" id="RHEA-COMP:12314"/>
        <dbReference type="ChEBI" id="CHEBI:15377"/>
        <dbReference type="ChEBI" id="CHEBI:16044"/>
        <dbReference type="ChEBI" id="CHEBI:29950"/>
        <dbReference type="ChEBI" id="CHEBI:45764"/>
        <dbReference type="ChEBI" id="CHEBI:50058"/>
        <dbReference type="EC" id="1.8.4.12"/>
    </reaction>
</comment>
<evidence type="ECO:0000256" key="3">
    <source>
        <dbReference type="ARBA" id="ARBA00024679"/>
    </source>
</evidence>
<dbReference type="Pfam" id="PF01641">
    <property type="entry name" value="SelR"/>
    <property type="match status" value="1"/>
</dbReference>
<keyword evidence="2" id="KW-0511">Multifunctional enzyme</keyword>
<dbReference type="AlphaFoldDB" id="A0A7X9RU44"/>
<dbReference type="PANTHER" id="PTHR43774">
    <property type="entry name" value="PEPTIDE METHIONINE SULFOXIDE REDUCTASE"/>
    <property type="match status" value="1"/>
</dbReference>
<evidence type="ECO:0000256" key="1">
    <source>
        <dbReference type="ARBA" id="ARBA00023002"/>
    </source>
</evidence>
<evidence type="ECO:0000313" key="11">
    <source>
        <dbReference type="Proteomes" id="UP000576082"/>
    </source>
</evidence>
<dbReference type="Gene3D" id="2.170.150.20">
    <property type="entry name" value="Peptide methionine sulfoxide reductase"/>
    <property type="match status" value="1"/>
</dbReference>
<dbReference type="Pfam" id="PF01625">
    <property type="entry name" value="PMSR"/>
    <property type="match status" value="1"/>
</dbReference>
<comment type="catalytic activity">
    <reaction evidence="6 7">
        <text>[thioredoxin]-disulfide + L-methionine + H2O = L-methionine (S)-S-oxide + [thioredoxin]-dithiol</text>
        <dbReference type="Rhea" id="RHEA:19993"/>
        <dbReference type="Rhea" id="RHEA-COMP:10698"/>
        <dbReference type="Rhea" id="RHEA-COMP:10700"/>
        <dbReference type="ChEBI" id="CHEBI:15377"/>
        <dbReference type="ChEBI" id="CHEBI:29950"/>
        <dbReference type="ChEBI" id="CHEBI:50058"/>
        <dbReference type="ChEBI" id="CHEBI:57844"/>
        <dbReference type="ChEBI" id="CHEBI:58772"/>
        <dbReference type="EC" id="1.8.4.11"/>
    </reaction>
</comment>
<dbReference type="NCBIfam" id="TIGR00357">
    <property type="entry name" value="peptide-methionine (R)-S-oxide reductase MsrB"/>
    <property type="match status" value="1"/>
</dbReference>
<evidence type="ECO:0000313" key="10">
    <source>
        <dbReference type="EMBL" id="NME68507.1"/>
    </source>
</evidence>
<evidence type="ECO:0000256" key="7">
    <source>
        <dbReference type="HAMAP-Rule" id="MF_01401"/>
    </source>
</evidence>
<dbReference type="EMBL" id="JABANE010000025">
    <property type="protein sequence ID" value="NME68507.1"/>
    <property type="molecule type" value="Genomic_DNA"/>
</dbReference>
<evidence type="ECO:0000256" key="5">
    <source>
        <dbReference type="ARBA" id="ARBA00048488"/>
    </source>
</evidence>
<dbReference type="InterPro" id="IPR002569">
    <property type="entry name" value="Met_Sox_Rdtase_MsrA_dom"/>
</dbReference>
<dbReference type="NCBIfam" id="TIGR00401">
    <property type="entry name" value="msrA"/>
    <property type="match status" value="1"/>
</dbReference>
<name>A0A7X9RU44_9BACT</name>
<evidence type="ECO:0000259" key="9">
    <source>
        <dbReference type="PROSITE" id="PS51790"/>
    </source>
</evidence>
<protein>
    <recommendedName>
        <fullName evidence="7">Peptide methionine sulfoxide reductase MsrA</fullName>
        <shortName evidence="7">Protein-methionine-S-oxide reductase</shortName>
        <ecNumber evidence="7">1.8.4.11</ecNumber>
    </recommendedName>
    <alternativeName>
        <fullName evidence="7">Peptide-methionine (S)-S-oxide reductase</fullName>
        <shortName evidence="7">Peptide Met(O) reductase</shortName>
    </alternativeName>
</protein>
<dbReference type="EC" id="1.8.4.11" evidence="7"/>
<dbReference type="Proteomes" id="UP000576082">
    <property type="component" value="Unassembled WGS sequence"/>
</dbReference>
<dbReference type="GO" id="GO:0008113">
    <property type="term" value="F:peptide-methionine (S)-S-oxide reductase activity"/>
    <property type="evidence" value="ECO:0007669"/>
    <property type="project" value="UniProtKB-UniRule"/>
</dbReference>
<comment type="function">
    <text evidence="3 7">Has an important function as a repair enzyme for proteins that have been inactivated by oxidation. Catalyzes the reversible oxidation-reduction of methionine sulfoxide in proteins to methionine.</text>
</comment>
<evidence type="ECO:0000256" key="8">
    <source>
        <dbReference type="SAM" id="SignalP"/>
    </source>
</evidence>
<dbReference type="RefSeq" id="WP_169656812.1">
    <property type="nucleotide sequence ID" value="NZ_JABANE010000025.1"/>
</dbReference>
<feature type="domain" description="MsrB" evidence="9">
    <location>
        <begin position="22"/>
        <end position="145"/>
    </location>
</feature>
<dbReference type="SUPFAM" id="SSF51316">
    <property type="entry name" value="Mss4-like"/>
    <property type="match status" value="1"/>
</dbReference>
<dbReference type="SUPFAM" id="SSF55068">
    <property type="entry name" value="Peptide methionine sulfoxide reductase"/>
    <property type="match status" value="1"/>
</dbReference>
<keyword evidence="11" id="KW-1185">Reference proteome</keyword>
<keyword evidence="1 7" id="KW-0560">Oxidoreductase</keyword>
<sequence>MKRILGLLTLLLALSSITFSQDMEKKTKFNPLTDFEKYVIVHKGTERPGTGIYNAHFEEGTYTCKRCDTPLYKSDDKFDSHCGWPSFDDEIEGAVKRETDADGRRTEILCANCDAHLGHVFIGERLTDKNTRHCVNSASLNFTPAEEEKAAETNVAIFAGGCFWGVEYYFAKLPGVISTSVGYTGGEKNNPTYKEVCYTDTGHAEALEIKYDPNKVSYEELARLFFEIHDPTQVNRQGPDVGKQYRSEVFYTSNYQKEIADKLIKELEDKGYNVATKVTKASTFWDAEEYHQMYYFKKKSKPYCHIKTERF</sequence>
<dbReference type="NCBIfam" id="NF004036">
    <property type="entry name" value="PRK05508.1"/>
    <property type="match status" value="1"/>
</dbReference>
<organism evidence="10 11">
    <name type="scientific">Flammeovirga aprica JL-4</name>
    <dbReference type="NCBI Taxonomy" id="694437"/>
    <lineage>
        <taxon>Bacteria</taxon>
        <taxon>Pseudomonadati</taxon>
        <taxon>Bacteroidota</taxon>
        <taxon>Cytophagia</taxon>
        <taxon>Cytophagales</taxon>
        <taxon>Flammeovirgaceae</taxon>
        <taxon>Flammeovirga</taxon>
    </lineage>
</organism>
<comment type="similarity">
    <text evidence="7">Belongs to the MsrA Met sulfoxide reductase family.</text>
</comment>
<proteinExistence type="inferred from homology"/>
<comment type="catalytic activity">
    <reaction evidence="4 7">
        <text>L-methionyl-[protein] + [thioredoxin]-disulfide + H2O = L-methionyl-(S)-S-oxide-[protein] + [thioredoxin]-dithiol</text>
        <dbReference type="Rhea" id="RHEA:14217"/>
        <dbReference type="Rhea" id="RHEA-COMP:10698"/>
        <dbReference type="Rhea" id="RHEA-COMP:10700"/>
        <dbReference type="Rhea" id="RHEA-COMP:12313"/>
        <dbReference type="Rhea" id="RHEA-COMP:12315"/>
        <dbReference type="ChEBI" id="CHEBI:15377"/>
        <dbReference type="ChEBI" id="CHEBI:16044"/>
        <dbReference type="ChEBI" id="CHEBI:29950"/>
        <dbReference type="ChEBI" id="CHEBI:44120"/>
        <dbReference type="ChEBI" id="CHEBI:50058"/>
        <dbReference type="EC" id="1.8.4.11"/>
    </reaction>
</comment>
<dbReference type="HAMAP" id="MF_01401">
    <property type="entry name" value="MsrA"/>
    <property type="match status" value="1"/>
</dbReference>
<dbReference type="InterPro" id="IPR011057">
    <property type="entry name" value="Mss4-like_sf"/>
</dbReference>
<dbReference type="NCBIfam" id="NF004042">
    <property type="entry name" value="PRK05550.1"/>
    <property type="match status" value="1"/>
</dbReference>
<dbReference type="InterPro" id="IPR036509">
    <property type="entry name" value="Met_Sox_Rdtase_MsrA_sf"/>
</dbReference>
<feature type="active site" evidence="7">
    <location>
        <position position="162"/>
    </location>
</feature>